<keyword evidence="2" id="KW-0472">Membrane</keyword>
<feature type="transmembrane region" description="Helical" evidence="2">
    <location>
        <begin position="45"/>
        <end position="66"/>
    </location>
</feature>
<proteinExistence type="predicted"/>
<protein>
    <submittedName>
        <fullName evidence="3">Uncharacterized protein</fullName>
    </submittedName>
</protein>
<dbReference type="GeneID" id="68110740"/>
<dbReference type="VEuPathDB" id="AmoebaDB:NF0063960"/>
<dbReference type="OMA" id="TFIIPIW"/>
<feature type="transmembrane region" description="Helical" evidence="2">
    <location>
        <begin position="72"/>
        <end position="92"/>
    </location>
</feature>
<evidence type="ECO:0000256" key="1">
    <source>
        <dbReference type="SAM" id="MobiDB-lite"/>
    </source>
</evidence>
<feature type="transmembrane region" description="Helical" evidence="2">
    <location>
        <begin position="117"/>
        <end position="135"/>
    </location>
</feature>
<keyword evidence="2" id="KW-1133">Transmembrane helix</keyword>
<organism evidence="3 4">
    <name type="scientific">Naegleria fowleri</name>
    <name type="common">Brain eating amoeba</name>
    <dbReference type="NCBI Taxonomy" id="5763"/>
    <lineage>
        <taxon>Eukaryota</taxon>
        <taxon>Discoba</taxon>
        <taxon>Heterolobosea</taxon>
        <taxon>Tetramitia</taxon>
        <taxon>Eutetramitia</taxon>
        <taxon>Vahlkampfiidae</taxon>
        <taxon>Naegleria</taxon>
    </lineage>
</organism>
<accession>A0A6A5BUW0</accession>
<evidence type="ECO:0000256" key="2">
    <source>
        <dbReference type="SAM" id="Phobius"/>
    </source>
</evidence>
<dbReference type="AlphaFoldDB" id="A0A6A5BUW0"/>
<dbReference type="VEuPathDB" id="AmoebaDB:NfTy_070800"/>
<dbReference type="Proteomes" id="UP000444721">
    <property type="component" value="Unassembled WGS sequence"/>
</dbReference>
<feature type="region of interest" description="Disordered" evidence="1">
    <location>
        <begin position="409"/>
        <end position="441"/>
    </location>
</feature>
<dbReference type="OrthoDB" id="10549198at2759"/>
<feature type="transmembrane region" description="Helical" evidence="2">
    <location>
        <begin position="298"/>
        <end position="324"/>
    </location>
</feature>
<feature type="transmembrane region" description="Helical" evidence="2">
    <location>
        <begin position="250"/>
        <end position="277"/>
    </location>
</feature>
<feature type="transmembrane region" description="Helical" evidence="2">
    <location>
        <begin position="169"/>
        <end position="192"/>
    </location>
</feature>
<evidence type="ECO:0000313" key="4">
    <source>
        <dbReference type="Proteomes" id="UP000444721"/>
    </source>
</evidence>
<sequence>MTSTTNMEWMNLMIHSPEMLTLQQSNNNSNNQISFMTRNEGIASLVEDSVTLMAMMLVLIPVFIVYFKRHCYLLLGFLIRVTLLMGCCFCWGRSARTKLDDLIHEWKNNEKTKNREFFFVLLHTVIAFLLFRIPAEGATIAQHYYDLQQDYSTFVVVLQIRRIFDYTSIFWFTFNFTFIIPIWLKVCMVWVNRKKHQKLIIITMSTFLIVGNICLFFGLAPVTALSIAVLAKPDLTNDLEKLRKTFTTAIAIPLVGTSTAIVFFLSIGTVVIIVYMLRQKSKLVPDNSEQYQLQKQTMVKLTIGVVILAAGVLIEVLGVGLYGLDVATYIFYPFAKAIPYCSFTLCVALIFWPYHLPFLNNPIQFVMHEIKFSQKPERRRATVVENLNDDDDQIPQQLAGNGSSKIIKISSGSGREELPDDSMTKTTTTTTTQQKPSSTTTLMTPTNDQTIELITEESSPLNAQLDSATPTLSNVSGMQEMIPSTTSTTMMITTHHHSSCLSITTNDDSAPSTATPNV</sequence>
<dbReference type="VEuPathDB" id="AmoebaDB:FDP41_003522"/>
<keyword evidence="4" id="KW-1185">Reference proteome</keyword>
<gene>
    <name evidence="3" type="ORF">FDP41_003522</name>
</gene>
<comment type="caution">
    <text evidence="3">The sequence shown here is derived from an EMBL/GenBank/DDBJ whole genome shotgun (WGS) entry which is preliminary data.</text>
</comment>
<reference evidence="3 4" key="1">
    <citation type="journal article" date="2019" name="Sci. Rep.">
        <title>Nanopore sequencing improves the draft genome of the human pathogenic amoeba Naegleria fowleri.</title>
        <authorList>
            <person name="Liechti N."/>
            <person name="Schurch N."/>
            <person name="Bruggmann R."/>
            <person name="Wittwer M."/>
        </authorList>
    </citation>
    <scope>NUCLEOTIDE SEQUENCE [LARGE SCALE GENOMIC DNA]</scope>
    <source>
        <strain evidence="3 4">ATCC 30894</strain>
    </source>
</reference>
<keyword evidence="2" id="KW-0812">Transmembrane</keyword>
<evidence type="ECO:0000313" key="3">
    <source>
        <dbReference type="EMBL" id="KAF0977530.1"/>
    </source>
</evidence>
<feature type="transmembrane region" description="Helical" evidence="2">
    <location>
        <begin position="199"/>
        <end position="230"/>
    </location>
</feature>
<name>A0A6A5BUW0_NAEFO</name>
<dbReference type="EMBL" id="VFQX01000034">
    <property type="protein sequence ID" value="KAF0977530.1"/>
    <property type="molecule type" value="Genomic_DNA"/>
</dbReference>
<feature type="compositionally biased region" description="Low complexity" evidence="1">
    <location>
        <begin position="424"/>
        <end position="441"/>
    </location>
</feature>
<feature type="transmembrane region" description="Helical" evidence="2">
    <location>
        <begin position="330"/>
        <end position="352"/>
    </location>
</feature>
<dbReference type="RefSeq" id="XP_044562243.1">
    <property type="nucleotide sequence ID" value="XM_044706836.1"/>
</dbReference>